<dbReference type="InterPro" id="IPR008949">
    <property type="entry name" value="Isoprenoid_synthase_dom_sf"/>
</dbReference>
<evidence type="ECO:0000313" key="2">
    <source>
        <dbReference type="Proteomes" id="UP001359886"/>
    </source>
</evidence>
<dbReference type="RefSeq" id="WP_354694870.1">
    <property type="nucleotide sequence ID" value="NZ_JAZHOG010000004.1"/>
</dbReference>
<dbReference type="InterPro" id="IPR002060">
    <property type="entry name" value="Squ/phyt_synthse"/>
</dbReference>
<accession>A0AAW9R6E3</accession>
<proteinExistence type="predicted"/>
<evidence type="ECO:0000313" key="1">
    <source>
        <dbReference type="EMBL" id="MEJ8567552.1"/>
    </source>
</evidence>
<dbReference type="Proteomes" id="UP001359886">
    <property type="component" value="Unassembled WGS sequence"/>
</dbReference>
<dbReference type="EMBL" id="JAZHOG010000004">
    <property type="protein sequence ID" value="MEJ8567552.1"/>
    <property type="molecule type" value="Genomic_DNA"/>
</dbReference>
<dbReference type="SUPFAM" id="SSF48576">
    <property type="entry name" value="Terpenoid synthases"/>
    <property type="match status" value="1"/>
</dbReference>
<gene>
    <name evidence="1" type="ORF">V3330_07930</name>
</gene>
<dbReference type="Pfam" id="PF00494">
    <property type="entry name" value="SQS_PSY"/>
    <property type="match status" value="1"/>
</dbReference>
<sequence length="302" mass="33682">MPAAPKENDILFCTDLVNRIRAPFQISSRYAPKDAQLRLLAGHAFLCAIEEAVGSTRDPGVARARLAWWHHELLESNSSGSQHPIPRLLADSGAFKTLDRDCIKTELQAAMARVDREALVSQQALAQMCRELGENQWKLERSLGISASKTAKAVPPRVCAVGLMQVFRESLRSAFLGFWWIPLAVSARIGVSRDALPRRIDRSCASALLQVIQETLDLQHSMGEAVGAGGLPGSSDDVPAVRHWSVYARLESERLARLRASAHEDWLAELSRLRLADVWIAWRQARRFRHLADDRQERVGGR</sequence>
<comment type="caution">
    <text evidence="1">The sequence shown here is derived from an EMBL/GenBank/DDBJ whole genome shotgun (WGS) entry which is preliminary data.</text>
</comment>
<name>A0AAW9R6E3_9GAMM</name>
<protein>
    <submittedName>
        <fullName evidence="1">Squalene/phytoene synthase family protein</fullName>
    </submittedName>
</protein>
<reference evidence="1 2" key="1">
    <citation type="submission" date="2024-02" db="EMBL/GenBank/DDBJ databases">
        <title>A novel Wenzhouxiangellaceae bacterium, isolated from coastal sediments.</title>
        <authorList>
            <person name="Du Z.-J."/>
            <person name="Ye Y.-Q."/>
            <person name="Zhang X.-Y."/>
        </authorList>
    </citation>
    <scope>NUCLEOTIDE SEQUENCE [LARGE SCALE GENOMIC DNA]</scope>
    <source>
        <strain evidence="1 2">CH-27</strain>
    </source>
</reference>
<keyword evidence="2" id="KW-1185">Reference proteome</keyword>
<organism evidence="1 2">
    <name type="scientific">Elongatibacter sediminis</name>
    <dbReference type="NCBI Taxonomy" id="3119006"/>
    <lineage>
        <taxon>Bacteria</taxon>
        <taxon>Pseudomonadati</taxon>
        <taxon>Pseudomonadota</taxon>
        <taxon>Gammaproteobacteria</taxon>
        <taxon>Chromatiales</taxon>
        <taxon>Wenzhouxiangellaceae</taxon>
        <taxon>Elongatibacter</taxon>
    </lineage>
</organism>
<dbReference type="Gene3D" id="1.10.600.10">
    <property type="entry name" value="Farnesyl Diphosphate Synthase"/>
    <property type="match status" value="1"/>
</dbReference>
<dbReference type="AlphaFoldDB" id="A0AAW9R6E3"/>